<evidence type="ECO:0000259" key="1">
    <source>
        <dbReference type="PROSITE" id="PS50206"/>
    </source>
</evidence>
<reference evidence="2 3" key="1">
    <citation type="submission" date="2024-08" db="EMBL/GenBank/DDBJ databases">
        <title>The draft genome of Apodemus speciosus.</title>
        <authorList>
            <person name="Nabeshima K."/>
            <person name="Suzuki S."/>
            <person name="Onuma M."/>
        </authorList>
    </citation>
    <scope>NUCLEOTIDE SEQUENCE [LARGE SCALE GENOMIC DNA]</scope>
    <source>
        <strain evidence="2">IB14-021</strain>
    </source>
</reference>
<name>A0ABQ0EN18_APOSI</name>
<dbReference type="InterPro" id="IPR036873">
    <property type="entry name" value="Rhodanese-like_dom_sf"/>
</dbReference>
<feature type="domain" description="Rhodanese" evidence="1">
    <location>
        <begin position="300"/>
        <end position="396"/>
    </location>
</feature>
<dbReference type="Gene3D" id="3.30.70.100">
    <property type="match status" value="1"/>
</dbReference>
<keyword evidence="3" id="KW-1185">Reference proteome</keyword>
<dbReference type="Pfam" id="PF12368">
    <property type="entry name" value="Rhodanese_C"/>
    <property type="match status" value="1"/>
</dbReference>
<sequence>MPSSTSPDEEDGLETCVLKVFDLDLKESSFINPSNSLKAELDGSTKKKYSFAKKKAFALFVKTKQVPAPSYEFKGKRWRCCQQLFADQTSIHRHVATQHAEDVYQQTASILKQLTAALSASQSLTATDKRSSSKDCLAPSQEVSSWLPDVSHATLQELKSGQGDAEGEVLLYYCYCDLEDPHWVCAWQTALCRHLHLTGKIRIATEGINGTVGGSRVATRLYVEVMLSCPLFKEYLSKDDFKSSRGGSHCFPELRVGVFEEIVPMGISPSQVSYKNPGIHLSPAEFHKEIEKLLSQSNQEQGDTILLDCRNFYESKIGRFQGCVAPDIRKFSYFPSYVDKNLDIFRQKEGADVLHWGHSLRTGFCIPQSQAGVCKEVFQLKGGIHKYLEEFPDGFYKGKLFVFDERFALAYNSSVVSECSYCGAPWDQYKLCSTPQCRQLVLTCSACQGQGFTACCVMCQDKAGKPASGPAQDSFKEECECTARRPRIPQEQRA</sequence>
<dbReference type="InterPro" id="IPR057944">
    <property type="entry name" value="TSTD2_N"/>
</dbReference>
<organism evidence="2 3">
    <name type="scientific">Apodemus speciosus</name>
    <name type="common">Large Japanese field mouse</name>
    <dbReference type="NCBI Taxonomy" id="105296"/>
    <lineage>
        <taxon>Eukaryota</taxon>
        <taxon>Metazoa</taxon>
        <taxon>Chordata</taxon>
        <taxon>Craniata</taxon>
        <taxon>Vertebrata</taxon>
        <taxon>Euteleostomi</taxon>
        <taxon>Mammalia</taxon>
        <taxon>Eutheria</taxon>
        <taxon>Euarchontoglires</taxon>
        <taxon>Glires</taxon>
        <taxon>Rodentia</taxon>
        <taxon>Myomorpha</taxon>
        <taxon>Muroidea</taxon>
        <taxon>Muridae</taxon>
        <taxon>Murinae</taxon>
        <taxon>Apodemus</taxon>
    </lineage>
</organism>
<proteinExistence type="predicted"/>
<evidence type="ECO:0000313" key="2">
    <source>
        <dbReference type="EMBL" id="GAB1288478.1"/>
    </source>
</evidence>
<protein>
    <submittedName>
        <fullName evidence="2">Thiosulfate sulfurtransferase/rhodanese-like domain-containing protein 2</fullName>
    </submittedName>
</protein>
<evidence type="ECO:0000313" key="3">
    <source>
        <dbReference type="Proteomes" id="UP001623349"/>
    </source>
</evidence>
<dbReference type="InterPro" id="IPR040503">
    <property type="entry name" value="TRHO_N"/>
</dbReference>
<dbReference type="PANTHER" id="PTHR43268">
    <property type="entry name" value="THIOSULFATE SULFURTRANSFERASE/RHODANESE-LIKE DOMAIN-CONTAINING PROTEIN 2"/>
    <property type="match status" value="1"/>
</dbReference>
<dbReference type="InterPro" id="IPR001763">
    <property type="entry name" value="Rhodanese-like_dom"/>
</dbReference>
<dbReference type="InterPro" id="IPR020936">
    <property type="entry name" value="TrhO"/>
</dbReference>
<dbReference type="SUPFAM" id="SSF52821">
    <property type="entry name" value="Rhodanese/Cell cycle control phosphatase"/>
    <property type="match status" value="1"/>
</dbReference>
<dbReference type="InterPro" id="IPR022111">
    <property type="entry name" value="Rhodanese_C"/>
</dbReference>
<gene>
    <name evidence="2" type="ORF">APTSU1_000370800</name>
</gene>
<dbReference type="Pfam" id="PF17773">
    <property type="entry name" value="UPF0176_N"/>
    <property type="match status" value="1"/>
</dbReference>
<dbReference type="EMBL" id="BAAFST010000004">
    <property type="protein sequence ID" value="GAB1288478.1"/>
    <property type="molecule type" value="Genomic_DNA"/>
</dbReference>
<dbReference type="Pfam" id="PF23949">
    <property type="entry name" value="TSTD2_N"/>
    <property type="match status" value="1"/>
</dbReference>
<comment type="caution">
    <text evidence="2">The sequence shown here is derived from an EMBL/GenBank/DDBJ whole genome shotgun (WGS) entry which is preliminary data.</text>
</comment>
<dbReference type="PANTHER" id="PTHR43268:SF6">
    <property type="entry name" value="THIOSULFATE SULFURTRANSFERASE_RHODANESE-LIKE DOMAIN-CONTAINING PROTEIN 2"/>
    <property type="match status" value="1"/>
</dbReference>
<dbReference type="Gene3D" id="3.40.250.10">
    <property type="entry name" value="Rhodanese-like domain"/>
    <property type="match status" value="1"/>
</dbReference>
<dbReference type="PROSITE" id="PS50206">
    <property type="entry name" value="RHODANESE_3"/>
    <property type="match status" value="1"/>
</dbReference>
<accession>A0ABQ0EN18</accession>
<dbReference type="Proteomes" id="UP001623349">
    <property type="component" value="Unassembled WGS sequence"/>
</dbReference>